<feature type="transmembrane region" description="Helical" evidence="1">
    <location>
        <begin position="247"/>
        <end position="266"/>
    </location>
</feature>
<feature type="transmembrane region" description="Helical" evidence="1">
    <location>
        <begin position="218"/>
        <end position="241"/>
    </location>
</feature>
<dbReference type="GeneID" id="85359885"/>
<protein>
    <submittedName>
        <fullName evidence="2">Uncharacterized protein</fullName>
    </submittedName>
</protein>
<dbReference type="AlphaFoldDB" id="A0AA39TYL9"/>
<keyword evidence="1" id="KW-1133">Transmembrane helix</keyword>
<feature type="transmembrane region" description="Helical" evidence="1">
    <location>
        <begin position="20"/>
        <end position="40"/>
    </location>
</feature>
<sequence>MTDPVLLGHDISVQTQTTIFNSILVISLVLLTAVLLPALISKHIYRMRIWYALICSAIVYCVSFFLLVGYQIGPEEPPFGLCVAQTVMVYAAPVLIVSYALSFSMELLLRIWAYSRGEEIKPSTHIALLMFPLFVYIVIIIEGLVLALTNKNEVERDPTMFYCHLHSSTPALISAVVITIEAGLMIILEAITGILLYQRKTQLGNSVTASNTPFPIGLFVRKIIYTMNIGFALGLYAFILANPNKSSAKWSLLLTGPPLVTALIFGPHHDITRFWFCRRPNTTESSGSVSESGHGLIHDSKFDEMRGKIPSPLPLYEPTMRIDL</sequence>
<feature type="transmembrane region" description="Helical" evidence="1">
    <location>
        <begin position="126"/>
        <end position="149"/>
    </location>
</feature>
<dbReference type="RefSeq" id="XP_060339936.1">
    <property type="nucleotide sequence ID" value="XM_060476337.1"/>
</dbReference>
<evidence type="ECO:0000256" key="1">
    <source>
        <dbReference type="SAM" id="Phobius"/>
    </source>
</evidence>
<feature type="transmembrane region" description="Helical" evidence="1">
    <location>
        <begin position="90"/>
        <end position="114"/>
    </location>
</feature>
<evidence type="ECO:0000313" key="3">
    <source>
        <dbReference type="Proteomes" id="UP001175211"/>
    </source>
</evidence>
<feature type="transmembrane region" description="Helical" evidence="1">
    <location>
        <begin position="169"/>
        <end position="197"/>
    </location>
</feature>
<gene>
    <name evidence="2" type="ORF">EV420DRAFT_1634565</name>
</gene>
<accession>A0AA39TYL9</accession>
<name>A0AA39TYL9_ARMTA</name>
<keyword evidence="3" id="KW-1185">Reference proteome</keyword>
<feature type="transmembrane region" description="Helical" evidence="1">
    <location>
        <begin position="49"/>
        <end position="70"/>
    </location>
</feature>
<proteinExistence type="predicted"/>
<evidence type="ECO:0000313" key="2">
    <source>
        <dbReference type="EMBL" id="KAK0470143.1"/>
    </source>
</evidence>
<comment type="caution">
    <text evidence="2">The sequence shown here is derived from an EMBL/GenBank/DDBJ whole genome shotgun (WGS) entry which is preliminary data.</text>
</comment>
<organism evidence="2 3">
    <name type="scientific">Armillaria tabescens</name>
    <name type="common">Ringless honey mushroom</name>
    <name type="synonym">Agaricus tabescens</name>
    <dbReference type="NCBI Taxonomy" id="1929756"/>
    <lineage>
        <taxon>Eukaryota</taxon>
        <taxon>Fungi</taxon>
        <taxon>Dikarya</taxon>
        <taxon>Basidiomycota</taxon>
        <taxon>Agaricomycotina</taxon>
        <taxon>Agaricomycetes</taxon>
        <taxon>Agaricomycetidae</taxon>
        <taxon>Agaricales</taxon>
        <taxon>Marasmiineae</taxon>
        <taxon>Physalacriaceae</taxon>
        <taxon>Desarmillaria</taxon>
    </lineage>
</organism>
<keyword evidence="1" id="KW-0812">Transmembrane</keyword>
<reference evidence="2" key="1">
    <citation type="submission" date="2023-06" db="EMBL/GenBank/DDBJ databases">
        <authorList>
            <consortium name="Lawrence Berkeley National Laboratory"/>
            <person name="Ahrendt S."/>
            <person name="Sahu N."/>
            <person name="Indic B."/>
            <person name="Wong-Bajracharya J."/>
            <person name="Merenyi Z."/>
            <person name="Ke H.-M."/>
            <person name="Monk M."/>
            <person name="Kocsube S."/>
            <person name="Drula E."/>
            <person name="Lipzen A."/>
            <person name="Balint B."/>
            <person name="Henrissat B."/>
            <person name="Andreopoulos B."/>
            <person name="Martin F.M."/>
            <person name="Harder C.B."/>
            <person name="Rigling D."/>
            <person name="Ford K.L."/>
            <person name="Foster G.D."/>
            <person name="Pangilinan J."/>
            <person name="Papanicolaou A."/>
            <person name="Barry K."/>
            <person name="LaButti K."/>
            <person name="Viragh M."/>
            <person name="Koriabine M."/>
            <person name="Yan M."/>
            <person name="Riley R."/>
            <person name="Champramary S."/>
            <person name="Plett K.L."/>
            <person name="Tsai I.J."/>
            <person name="Slot J."/>
            <person name="Sipos G."/>
            <person name="Plett J."/>
            <person name="Nagy L.G."/>
            <person name="Grigoriev I.V."/>
        </authorList>
    </citation>
    <scope>NUCLEOTIDE SEQUENCE</scope>
    <source>
        <strain evidence="2">CCBAS 213</strain>
    </source>
</reference>
<keyword evidence="1" id="KW-0472">Membrane</keyword>
<dbReference type="Proteomes" id="UP001175211">
    <property type="component" value="Unassembled WGS sequence"/>
</dbReference>
<dbReference type="EMBL" id="JAUEPS010000001">
    <property type="protein sequence ID" value="KAK0470143.1"/>
    <property type="molecule type" value="Genomic_DNA"/>
</dbReference>